<reference evidence="3 4" key="1">
    <citation type="submission" date="2017-12" db="EMBL/GenBank/DDBJ databases">
        <title>Comparative genomics of Botrytis spp.</title>
        <authorList>
            <person name="Valero-Jimenez C.A."/>
            <person name="Tapia P."/>
            <person name="Veloso J."/>
            <person name="Silva-Moreno E."/>
            <person name="Staats M."/>
            <person name="Valdes J.H."/>
            <person name="Van Kan J.A.L."/>
        </authorList>
    </citation>
    <scope>NUCLEOTIDE SEQUENCE [LARGE SCALE GENOMIC DNA]</scope>
    <source>
        <strain evidence="3 4">Bt9001</strain>
    </source>
</reference>
<dbReference type="OrthoDB" id="3473305at2759"/>
<evidence type="ECO:0000256" key="1">
    <source>
        <dbReference type="SAM" id="MobiDB-lite"/>
    </source>
</evidence>
<accession>A0A4Z1EPC3</accession>
<evidence type="ECO:0000313" key="3">
    <source>
        <dbReference type="EMBL" id="TGO12193.1"/>
    </source>
</evidence>
<name>A0A4Z1EPC3_9HELO</name>
<feature type="region of interest" description="Disordered" evidence="1">
    <location>
        <begin position="30"/>
        <end position="139"/>
    </location>
</feature>
<evidence type="ECO:0000259" key="2">
    <source>
        <dbReference type="Pfam" id="PF20150"/>
    </source>
</evidence>
<proteinExistence type="predicted"/>
<gene>
    <name evidence="3" type="ORF">BTUL_0093g00420</name>
</gene>
<dbReference type="Pfam" id="PF20150">
    <property type="entry name" value="2EXR"/>
    <property type="match status" value="1"/>
</dbReference>
<feature type="domain" description="2EXR" evidence="2">
    <location>
        <begin position="338"/>
        <end position="444"/>
    </location>
</feature>
<organism evidence="3 4">
    <name type="scientific">Botrytis tulipae</name>
    <dbReference type="NCBI Taxonomy" id="87230"/>
    <lineage>
        <taxon>Eukaryota</taxon>
        <taxon>Fungi</taxon>
        <taxon>Dikarya</taxon>
        <taxon>Ascomycota</taxon>
        <taxon>Pezizomycotina</taxon>
        <taxon>Leotiomycetes</taxon>
        <taxon>Helotiales</taxon>
        <taxon>Sclerotiniaceae</taxon>
        <taxon>Botrytis</taxon>
    </lineage>
</organism>
<dbReference type="Proteomes" id="UP000297777">
    <property type="component" value="Unassembled WGS sequence"/>
</dbReference>
<keyword evidence="4" id="KW-1185">Reference proteome</keyword>
<dbReference type="EMBL" id="PQXH01000093">
    <property type="protein sequence ID" value="TGO12193.1"/>
    <property type="molecule type" value="Genomic_DNA"/>
</dbReference>
<dbReference type="InterPro" id="IPR045518">
    <property type="entry name" value="2EXR"/>
</dbReference>
<comment type="caution">
    <text evidence="3">The sequence shown here is derived from an EMBL/GenBank/DDBJ whole genome shotgun (WGS) entry which is preliminary data.</text>
</comment>
<evidence type="ECO:0000313" key="4">
    <source>
        <dbReference type="Proteomes" id="UP000297777"/>
    </source>
</evidence>
<protein>
    <recommendedName>
        <fullName evidence="2">2EXR domain-containing protein</fullName>
    </recommendedName>
</protein>
<sequence length="649" mass="76754">MAENSKQQGEKPWIPPNLAAVLHGPVSISQLTPIDQMPPRELSTQQPRSRFAMKPTMEEMQSRFRRSRSPPRPQNVMEPRSIKETRYRSMRSRRPIPPPRIDKFPRPIQEMRPQSSFIKSPLQRRNDKKPRPMEEMQLQSSLLNSPLQRRNGMELKSMEDMRPQTKRRIEDLMNMSVDTVQLTPRSIQDMRPQPKRRIEDLMKMSVDTVQLTPRSIEEIQPQSSFLNSSLRRRNDMELNYMKHKRPQPKRQPQDLMEPRSIDKVQLTPRSIEELQPQTKRSISSLRPLIVMKSKSVDKITTPGEVSNVLKVSLKSSKTISTPSSDNYSKKQKCGRQTFYKFSDLPLELQIMIWQWYGRIHANSNPNIIKIFRCFRPVLQNLTVRENPSERTPYFAISYKLPPIFYVCKLTFTIAKDLYEKEFQVIPMIKDDKQLTYFNEDRDIIALEDAQVLRDWRYNRQTEAEFTGRAPMSLTRPAAEKITRRINMKHLVIGGTDRSLIEARQLARFYDCESVMLGVPYLIRSRFFSTEERSKPDREAISTLRDRLLRFWKEERQWPLVREDYRRKPIRPVVVEPSWDPTERTISNPMFFICTDGEILSQLHRLHPAITNFMTPLPGAKSFITFMNDMKFSHKHARLFEHPWEFIPKE</sequence>
<dbReference type="AlphaFoldDB" id="A0A4Z1EPC3"/>
<feature type="region of interest" description="Disordered" evidence="1">
    <location>
        <begin position="243"/>
        <end position="264"/>
    </location>
</feature>